<proteinExistence type="predicted"/>
<dbReference type="InterPro" id="IPR027417">
    <property type="entry name" value="P-loop_NTPase"/>
</dbReference>
<dbReference type="InterPro" id="IPR009057">
    <property type="entry name" value="Homeodomain-like_sf"/>
</dbReference>
<feature type="region of interest" description="Disordered" evidence="1">
    <location>
        <begin position="1272"/>
        <end position="1292"/>
    </location>
</feature>
<dbReference type="SUPFAM" id="SSF46689">
    <property type="entry name" value="Homeodomain-like"/>
    <property type="match status" value="1"/>
</dbReference>
<dbReference type="Proteomes" id="UP000180166">
    <property type="component" value="Chromosome"/>
</dbReference>
<feature type="compositionally biased region" description="Polar residues" evidence="1">
    <location>
        <begin position="1278"/>
        <end position="1292"/>
    </location>
</feature>
<protein>
    <recommendedName>
        <fullName evidence="2">AAA+ ATPase domain-containing protein</fullName>
    </recommendedName>
</protein>
<feature type="region of interest" description="Disordered" evidence="1">
    <location>
        <begin position="99"/>
        <end position="120"/>
    </location>
</feature>
<evidence type="ECO:0000256" key="1">
    <source>
        <dbReference type="SAM" id="MobiDB-lite"/>
    </source>
</evidence>
<dbReference type="InterPro" id="IPR036397">
    <property type="entry name" value="RNaseH_sf"/>
</dbReference>
<evidence type="ECO:0000259" key="2">
    <source>
        <dbReference type="SMART" id="SM00382"/>
    </source>
</evidence>
<feature type="region of interest" description="Disordered" evidence="1">
    <location>
        <begin position="1446"/>
        <end position="1503"/>
    </location>
</feature>
<dbReference type="PANTHER" id="PTHR30347">
    <property type="entry name" value="POTASSIUM CHANNEL RELATED"/>
    <property type="match status" value="1"/>
</dbReference>
<sequence>MPPKVEPLKLSDTERQVLVGWSRRRKTAQALALRSRIVLACAESGSNSEVARQLGVSRETVRKWRTRFERDRLEGLSDEPRPGAPRKITDEQVEHVITTTLETSPPQRDTHWSTRSMAQATGMSQSAVSRIWRAFGLKPHLVETWKLSTDPLFVDKVRDVVGLYMNPPQNALVLCVDEKSQMQALDRTAPTLPIMPTTPARMTHDYVRNGTTNLFAALDVASGSVIAEHYARHRHQEFLRFLKTIDTAVPAEFDLHLVCDNYGTHKTPAVKKWLLRHPRFHVHFTPTSASWLNLVERWFAELTNRKLRRSAHRSVTELKADVQAWINAWNADPKPFVWTKTADEILETLAAYCQRINDSRHYRCLFGHGSAGARFVDELLWEHRHPDEPRRFDPDEAAVAVGVDLGGVTGVLTAPPAVIGQAITYRLDRYLFESIRARTHAHTVLTARFTPEPDEALLERIQTTARAAARAVYAPELIAIEVAEIVARRRATWTEANIRSAVEDRLGVCDFADDNAQRAAVEHVTALVRDTHSLQLSIDPDPVPAAVARASGESIFTLTGATRYTSTAVLDAETRLLDAARTPTGELLSAREVDAAIARTEKTEPHRLNPGQQAIARYLCTVGTRLAVTIGPAGSGKTTAMKAVADAWQSSGRTVIALAPSASAARELGASLHTPARTIDKLFAQIDFGVPTGLCPGTMILVDEAAMAATFDLDALLSLAVAHGAVIRGVGDPEQLSAVESGGIVRTIAHDTHAPELDQLVRFHDPEEAEATLAVRVGKAKHAWEFYDSRGRISHGMSDQLRTEILAAYLADTAAGISSVMIAATLDDVSKLNAATQAAHLSTGRVRADGGRILLSDGHCGYRGDIVVTRHNNSRLKILGGIRKGTGVDNGDLWRIHRIHHDSSITVTGTTHRGTVRLPAEYIGEHVELGYATTAHRAQGITVRRARMLLNATLGRALAYVGLTRGSELNHLYVATDALVDISGDQQPDDSQEPFRGFARVLARDDDNLSATDVMRAEQAAADSRIRMAFQHAYELLAHARAEHLLDRALPVVFLHDARKSMKYTELLDTLALADAHGLDTGELVASIATNDYQDLGESLTHARDTAAVLRARADRWIHDHLPARPDPLTTAPIETLPTASQDSLIRLVTQLNTTSALTTQPRFRALRDAPFPCRCPPISTAFPGIDADLAGYASELRRRILGPNADAALPANAATTPAAATTNDDSRPESTPTRDTFAPLPDNSTAETFPATDTYDPFALVARVNASETLTAPPFTDSGTDTVADGPSTSPERLERMRADYHHYVQELADTHTERGLYIALPAVLYRMAGNSRNWTPLLDTIALADAHGLDTNTLIAAIATDDYNDLGASLLLTHDPARELRDRADTWILQHLPDPQPSDDTDFRALTDRTYTGEFRPIPDYPDRDERLADFADELRQRIRRAQRHRHIPAPAHATMPPDTQPSEPTPAPRPSAPKPTTAAYGRRRIKPATPRATRRRRRGI</sequence>
<dbReference type="Gene3D" id="3.30.420.10">
    <property type="entry name" value="Ribonuclease H-like superfamily/Ribonuclease H"/>
    <property type="match status" value="1"/>
</dbReference>
<feature type="compositionally biased region" description="Low complexity" evidence="1">
    <location>
        <begin position="1209"/>
        <end position="1224"/>
    </location>
</feature>
<dbReference type="InterPro" id="IPR052702">
    <property type="entry name" value="MscS-like_channel"/>
</dbReference>
<dbReference type="InterPro" id="IPR003593">
    <property type="entry name" value="AAA+_ATPase"/>
</dbReference>
<dbReference type="CDD" id="cd18809">
    <property type="entry name" value="SF1_C_RecD"/>
    <property type="match status" value="1"/>
</dbReference>
<dbReference type="KEGG" id="nsr:NS506_02612"/>
<dbReference type="SUPFAM" id="SSF52540">
    <property type="entry name" value="P-loop containing nucleoside triphosphate hydrolases"/>
    <property type="match status" value="2"/>
</dbReference>
<dbReference type="Pfam" id="PF13565">
    <property type="entry name" value="HTH_32"/>
    <property type="match status" value="1"/>
</dbReference>
<dbReference type="Pfam" id="PF13358">
    <property type="entry name" value="DDE_3"/>
    <property type="match status" value="1"/>
</dbReference>
<evidence type="ECO:0000313" key="4">
    <source>
        <dbReference type="Proteomes" id="UP000180166"/>
    </source>
</evidence>
<dbReference type="EMBL" id="CP017839">
    <property type="protein sequence ID" value="APA96674.1"/>
    <property type="molecule type" value="Genomic_DNA"/>
</dbReference>
<dbReference type="InterPro" id="IPR012337">
    <property type="entry name" value="RNaseH-like_sf"/>
</dbReference>
<dbReference type="Pfam" id="PF13604">
    <property type="entry name" value="AAA_30"/>
    <property type="match status" value="1"/>
</dbReference>
<feature type="region of interest" description="Disordered" evidence="1">
    <location>
        <begin position="1209"/>
        <end position="1252"/>
    </location>
</feature>
<organism evidence="3 4">
    <name type="scientific">Nocardia seriolae</name>
    <dbReference type="NCBI Taxonomy" id="37332"/>
    <lineage>
        <taxon>Bacteria</taxon>
        <taxon>Bacillati</taxon>
        <taxon>Actinomycetota</taxon>
        <taxon>Actinomycetes</taxon>
        <taxon>Mycobacteriales</taxon>
        <taxon>Nocardiaceae</taxon>
        <taxon>Nocardia</taxon>
    </lineage>
</organism>
<feature type="compositionally biased region" description="Basic residues" evidence="1">
    <location>
        <begin position="1484"/>
        <end position="1503"/>
    </location>
</feature>
<dbReference type="PANTHER" id="PTHR30347:SF1">
    <property type="entry name" value="MECHANOSENSITIVE CHANNEL MSCK"/>
    <property type="match status" value="1"/>
</dbReference>
<dbReference type="Gene3D" id="2.30.30.940">
    <property type="match status" value="1"/>
</dbReference>
<gene>
    <name evidence="3" type="ORF">NS506_02612</name>
</gene>
<dbReference type="SMART" id="SM00382">
    <property type="entry name" value="AAA"/>
    <property type="match status" value="1"/>
</dbReference>
<evidence type="ECO:0000313" key="3">
    <source>
        <dbReference type="EMBL" id="APA96674.1"/>
    </source>
</evidence>
<feature type="compositionally biased region" description="Pro residues" evidence="1">
    <location>
        <begin position="1466"/>
        <end position="1476"/>
    </location>
</feature>
<name>A0ABC8AR33_9NOCA</name>
<feature type="domain" description="AAA+ ATPase" evidence="2">
    <location>
        <begin position="625"/>
        <end position="767"/>
    </location>
</feature>
<accession>A0ABC8AR33</accession>
<dbReference type="SUPFAM" id="SSF53098">
    <property type="entry name" value="Ribonuclease H-like"/>
    <property type="match status" value="1"/>
</dbReference>
<dbReference type="InterPro" id="IPR047655">
    <property type="entry name" value="Transpos_IS630-like"/>
</dbReference>
<dbReference type="InterPro" id="IPR038717">
    <property type="entry name" value="Tc1-like_DDE_dom"/>
</dbReference>
<reference evidence="3 4" key="1">
    <citation type="submission" date="2016-10" db="EMBL/GenBank/DDBJ databases">
        <title>Genome sequence of Nocardia seriolae strain EM150506, isolated from Anguila japonica.</title>
        <authorList>
            <person name="Han H.-J."/>
        </authorList>
    </citation>
    <scope>NUCLEOTIDE SEQUENCE [LARGE SCALE GENOMIC DNA]</scope>
    <source>
        <strain evidence="3 4">EM150506</strain>
    </source>
</reference>
<dbReference type="Gene3D" id="3.40.50.300">
    <property type="entry name" value="P-loop containing nucleotide triphosphate hydrolases"/>
    <property type="match status" value="2"/>
</dbReference>
<dbReference type="NCBIfam" id="NF033545">
    <property type="entry name" value="transpos_IS630"/>
    <property type="match status" value="1"/>
</dbReference>